<evidence type="ECO:0000313" key="11">
    <source>
        <dbReference type="EMBL" id="CAF1439525.1"/>
    </source>
</evidence>
<feature type="domain" description="G-protein coupled receptors family 1 profile" evidence="9">
    <location>
        <begin position="29"/>
        <end position="290"/>
    </location>
</feature>
<keyword evidence="4" id="KW-0297">G-protein coupled receptor</keyword>
<dbReference type="OrthoDB" id="9997484at2759"/>
<keyword evidence="7" id="KW-0807">Transducer</keyword>
<dbReference type="AlphaFoldDB" id="A0A815NUR6"/>
<dbReference type="SUPFAM" id="SSF81321">
    <property type="entry name" value="Family A G protein-coupled receptor-like"/>
    <property type="match status" value="1"/>
</dbReference>
<keyword evidence="12" id="KW-1185">Reference proteome</keyword>
<dbReference type="PANTHER" id="PTHR24243">
    <property type="entry name" value="G-PROTEIN COUPLED RECEPTOR"/>
    <property type="match status" value="1"/>
</dbReference>
<dbReference type="Gene3D" id="1.20.1070.10">
    <property type="entry name" value="Rhodopsin 7-helix transmembrane proteins"/>
    <property type="match status" value="1"/>
</dbReference>
<feature type="transmembrane region" description="Helical" evidence="8">
    <location>
        <begin position="229"/>
        <end position="249"/>
    </location>
</feature>
<accession>A0A815NUR6</accession>
<evidence type="ECO:0000256" key="8">
    <source>
        <dbReference type="SAM" id="Phobius"/>
    </source>
</evidence>
<dbReference type="InterPro" id="IPR000276">
    <property type="entry name" value="GPCR_Rhodpsn"/>
</dbReference>
<evidence type="ECO:0000256" key="6">
    <source>
        <dbReference type="ARBA" id="ARBA00023170"/>
    </source>
</evidence>
<evidence type="ECO:0000313" key="12">
    <source>
        <dbReference type="Proteomes" id="UP000663828"/>
    </source>
</evidence>
<dbReference type="Pfam" id="PF00001">
    <property type="entry name" value="7tm_1"/>
    <property type="match status" value="1"/>
</dbReference>
<gene>
    <name evidence="10" type="ORF">EDS130_LOCUS29823</name>
    <name evidence="11" type="ORF">XAT740_LOCUS36232</name>
</gene>
<evidence type="ECO:0000256" key="3">
    <source>
        <dbReference type="ARBA" id="ARBA00022989"/>
    </source>
</evidence>
<keyword evidence="3 8" id="KW-1133">Transmembrane helix</keyword>
<dbReference type="Proteomes" id="UP000663852">
    <property type="component" value="Unassembled WGS sequence"/>
</dbReference>
<dbReference type="EMBL" id="CAJNOR010003700">
    <property type="protein sequence ID" value="CAF1439525.1"/>
    <property type="molecule type" value="Genomic_DNA"/>
</dbReference>
<evidence type="ECO:0000256" key="4">
    <source>
        <dbReference type="ARBA" id="ARBA00023040"/>
    </source>
</evidence>
<evidence type="ECO:0000313" key="10">
    <source>
        <dbReference type="EMBL" id="CAF1286026.1"/>
    </source>
</evidence>
<dbReference type="PANTHER" id="PTHR24243:SF208">
    <property type="entry name" value="PYROKININ-1 RECEPTOR"/>
    <property type="match status" value="1"/>
</dbReference>
<dbReference type="GO" id="GO:0016020">
    <property type="term" value="C:membrane"/>
    <property type="evidence" value="ECO:0007669"/>
    <property type="project" value="UniProtKB-SubCell"/>
</dbReference>
<evidence type="ECO:0000256" key="5">
    <source>
        <dbReference type="ARBA" id="ARBA00023136"/>
    </source>
</evidence>
<feature type="transmembrane region" description="Helical" evidence="8">
    <location>
        <begin position="145"/>
        <end position="164"/>
    </location>
</feature>
<evidence type="ECO:0000256" key="2">
    <source>
        <dbReference type="ARBA" id="ARBA00022692"/>
    </source>
</evidence>
<keyword evidence="6" id="KW-0675">Receptor</keyword>
<dbReference type="Proteomes" id="UP000663828">
    <property type="component" value="Unassembled WGS sequence"/>
</dbReference>
<name>A0A815NUR6_ADIRI</name>
<sequence>MFDLDQFCHNLMIVIGIIMYIFGLIGCVSNIYVFTKWSFSTRNPTDPYRKVRLNNSSLYLLTTAIANLILIIYPLAVRIIVDGFGYLVTDSNEIFLCRIRYYILQTSVMISLICTCLATFDRYLITSRTVRLRHLSASRHLTKQIILFVVILTNLHSIPTAIYYNRSRVYDCTISLLIYANYYLYFVVVFLYGIFPICFLSIFGSLTYKNLRTLKRTDNNGNLIRDKQLSEMILFQCIALVFSYIPYCIQQIYFSKINLLNGPPTSFDLLFRIVTIILFYINPVTSFYIFFISIPNFRRQIKSIVLCQDHHVVNRIYPLTIVNDGG</sequence>
<feature type="transmembrane region" description="Helical" evidence="8">
    <location>
        <begin position="101"/>
        <end position="124"/>
    </location>
</feature>
<comment type="subcellular location">
    <subcellularLocation>
        <location evidence="1">Membrane</location>
        <topology evidence="1">Multi-pass membrane protein</topology>
    </subcellularLocation>
</comment>
<keyword evidence="2 8" id="KW-0812">Transmembrane</keyword>
<feature type="transmembrane region" description="Helical" evidence="8">
    <location>
        <begin position="58"/>
        <end position="81"/>
    </location>
</feature>
<proteinExistence type="predicted"/>
<evidence type="ECO:0000259" key="9">
    <source>
        <dbReference type="PROSITE" id="PS50262"/>
    </source>
</evidence>
<reference evidence="11" key="1">
    <citation type="submission" date="2021-02" db="EMBL/GenBank/DDBJ databases">
        <authorList>
            <person name="Nowell W R."/>
        </authorList>
    </citation>
    <scope>NUCLEOTIDE SEQUENCE</scope>
</reference>
<dbReference type="EMBL" id="CAJNOJ010000204">
    <property type="protein sequence ID" value="CAF1286026.1"/>
    <property type="molecule type" value="Genomic_DNA"/>
</dbReference>
<organism evidence="11 12">
    <name type="scientific">Adineta ricciae</name>
    <name type="common">Rotifer</name>
    <dbReference type="NCBI Taxonomy" id="249248"/>
    <lineage>
        <taxon>Eukaryota</taxon>
        <taxon>Metazoa</taxon>
        <taxon>Spiralia</taxon>
        <taxon>Gnathifera</taxon>
        <taxon>Rotifera</taxon>
        <taxon>Eurotatoria</taxon>
        <taxon>Bdelloidea</taxon>
        <taxon>Adinetida</taxon>
        <taxon>Adinetidae</taxon>
        <taxon>Adineta</taxon>
    </lineage>
</organism>
<dbReference type="GO" id="GO:0004930">
    <property type="term" value="F:G protein-coupled receptor activity"/>
    <property type="evidence" value="ECO:0007669"/>
    <property type="project" value="UniProtKB-KW"/>
</dbReference>
<keyword evidence="5 8" id="KW-0472">Membrane</keyword>
<evidence type="ECO:0000256" key="1">
    <source>
        <dbReference type="ARBA" id="ARBA00004141"/>
    </source>
</evidence>
<dbReference type="InterPro" id="IPR017452">
    <property type="entry name" value="GPCR_Rhodpsn_7TM"/>
</dbReference>
<comment type="caution">
    <text evidence="11">The sequence shown here is derived from an EMBL/GenBank/DDBJ whole genome shotgun (WGS) entry which is preliminary data.</text>
</comment>
<protein>
    <recommendedName>
        <fullName evidence="9">G-protein coupled receptors family 1 profile domain-containing protein</fullName>
    </recommendedName>
</protein>
<dbReference type="PROSITE" id="PS50262">
    <property type="entry name" value="G_PROTEIN_RECEP_F1_2"/>
    <property type="match status" value="1"/>
</dbReference>
<feature type="transmembrane region" description="Helical" evidence="8">
    <location>
        <begin position="12"/>
        <end position="34"/>
    </location>
</feature>
<feature type="transmembrane region" description="Helical" evidence="8">
    <location>
        <begin position="184"/>
        <end position="208"/>
    </location>
</feature>
<feature type="transmembrane region" description="Helical" evidence="8">
    <location>
        <begin position="269"/>
        <end position="292"/>
    </location>
</feature>
<evidence type="ECO:0000256" key="7">
    <source>
        <dbReference type="ARBA" id="ARBA00023224"/>
    </source>
</evidence>